<dbReference type="InterPro" id="IPR053842">
    <property type="entry name" value="NikA-like"/>
</dbReference>
<evidence type="ECO:0008006" key="2">
    <source>
        <dbReference type="Google" id="ProtNLM"/>
    </source>
</evidence>
<dbReference type="EMBL" id="CACRTN010000009">
    <property type="protein sequence ID" value="VYT72126.1"/>
    <property type="molecule type" value="Genomic_DNA"/>
</dbReference>
<organism evidence="1">
    <name type="scientific">Collinsella intestinalis</name>
    <dbReference type="NCBI Taxonomy" id="147207"/>
    <lineage>
        <taxon>Bacteria</taxon>
        <taxon>Bacillati</taxon>
        <taxon>Actinomycetota</taxon>
        <taxon>Coriobacteriia</taxon>
        <taxon>Coriobacteriales</taxon>
        <taxon>Coriobacteriaceae</taxon>
        <taxon>Collinsella</taxon>
    </lineage>
</organism>
<reference evidence="1" key="1">
    <citation type="submission" date="2019-11" db="EMBL/GenBank/DDBJ databases">
        <authorList>
            <person name="Feng L."/>
        </authorList>
    </citation>
    <scope>NUCLEOTIDE SEQUENCE</scope>
    <source>
        <strain evidence="1">CintestinalisLFYP54</strain>
    </source>
</reference>
<gene>
    <name evidence="1" type="ORF">CILFYP54_01361</name>
</gene>
<proteinExistence type="predicted"/>
<protein>
    <recommendedName>
        <fullName evidence="2">Mobilization protein</fullName>
    </recommendedName>
</protein>
<dbReference type="AlphaFoldDB" id="A0A6N2Z228"/>
<name>A0A6N2Z228_9ACTN</name>
<dbReference type="RefSeq" id="WP_156848206.1">
    <property type="nucleotide sequence ID" value="NZ_CACRTN010000009.1"/>
</dbReference>
<sequence length="143" mass="15974">MEKEDAPVCGKPGSSDRIQINMRLTAYERDFIREQSSRLHMTMSEYVIKRSVYDAQSTEEGAPDTDVSLLDSLNGVWDQLREASIALSDLRDQAAYLSRDTRSALARSLSGRMLDMCDVVEKDMVAVLAALGKVLGDSRKRRA</sequence>
<dbReference type="Pfam" id="PF21983">
    <property type="entry name" value="NikA-like"/>
    <property type="match status" value="1"/>
</dbReference>
<accession>A0A6N2Z228</accession>
<evidence type="ECO:0000313" key="1">
    <source>
        <dbReference type="EMBL" id="VYT72126.1"/>
    </source>
</evidence>